<dbReference type="GO" id="GO:0022857">
    <property type="term" value="F:transmembrane transporter activity"/>
    <property type="evidence" value="ECO:0007669"/>
    <property type="project" value="InterPro"/>
</dbReference>
<comment type="subcellular location">
    <subcellularLocation>
        <location evidence="1">Membrane</location>
        <topology evidence="1">Multi-pass membrane protein</topology>
    </subcellularLocation>
</comment>
<dbReference type="InterPro" id="IPR020846">
    <property type="entry name" value="MFS_dom"/>
</dbReference>
<feature type="transmembrane region" description="Helical" evidence="5">
    <location>
        <begin position="116"/>
        <end position="136"/>
    </location>
</feature>
<evidence type="ECO:0000256" key="4">
    <source>
        <dbReference type="ARBA" id="ARBA00023136"/>
    </source>
</evidence>
<evidence type="ECO:0000256" key="5">
    <source>
        <dbReference type="SAM" id="Phobius"/>
    </source>
</evidence>
<feature type="transmembrane region" description="Helical" evidence="5">
    <location>
        <begin position="205"/>
        <end position="226"/>
    </location>
</feature>
<keyword evidence="3 5" id="KW-1133">Transmembrane helix</keyword>
<dbReference type="EMBL" id="BMAT01013094">
    <property type="protein sequence ID" value="GFS05657.1"/>
    <property type="molecule type" value="Genomic_DNA"/>
</dbReference>
<dbReference type="PROSITE" id="PS50850">
    <property type="entry name" value="MFS"/>
    <property type="match status" value="1"/>
</dbReference>
<dbReference type="InterPro" id="IPR036259">
    <property type="entry name" value="MFS_trans_sf"/>
</dbReference>
<proteinExistence type="predicted"/>
<dbReference type="AlphaFoldDB" id="A0AAV4I5W4"/>
<feature type="domain" description="Major facilitator superfamily (MFS) profile" evidence="6">
    <location>
        <begin position="20"/>
        <end position="327"/>
    </location>
</feature>
<dbReference type="SUPFAM" id="SSF103473">
    <property type="entry name" value="MFS general substrate transporter"/>
    <property type="match status" value="1"/>
</dbReference>
<feature type="transmembrane region" description="Helical" evidence="5">
    <location>
        <begin position="148"/>
        <end position="167"/>
    </location>
</feature>
<feature type="transmembrane region" description="Helical" evidence="5">
    <location>
        <begin position="173"/>
        <end position="193"/>
    </location>
</feature>
<feature type="transmembrane region" description="Helical" evidence="5">
    <location>
        <begin position="12"/>
        <end position="33"/>
    </location>
</feature>
<keyword evidence="2 5" id="KW-0812">Transmembrane</keyword>
<accession>A0AAV4I5W4</accession>
<dbReference type="InterPro" id="IPR005828">
    <property type="entry name" value="MFS_sugar_transport-like"/>
</dbReference>
<dbReference type="Gene3D" id="1.20.1250.20">
    <property type="entry name" value="MFS general substrate transporter like domains"/>
    <property type="match status" value="1"/>
</dbReference>
<reference evidence="7 8" key="1">
    <citation type="journal article" date="2021" name="Elife">
        <title>Chloroplast acquisition without the gene transfer in kleptoplastic sea slugs, Plakobranchus ocellatus.</title>
        <authorList>
            <person name="Maeda T."/>
            <person name="Takahashi S."/>
            <person name="Yoshida T."/>
            <person name="Shimamura S."/>
            <person name="Takaki Y."/>
            <person name="Nagai Y."/>
            <person name="Toyoda A."/>
            <person name="Suzuki Y."/>
            <person name="Arimoto A."/>
            <person name="Ishii H."/>
            <person name="Satoh N."/>
            <person name="Nishiyama T."/>
            <person name="Hasebe M."/>
            <person name="Maruyama T."/>
            <person name="Minagawa J."/>
            <person name="Obokata J."/>
            <person name="Shigenobu S."/>
        </authorList>
    </citation>
    <scope>NUCLEOTIDE SEQUENCE [LARGE SCALE GENOMIC DNA]</scope>
</reference>
<evidence type="ECO:0000256" key="2">
    <source>
        <dbReference type="ARBA" id="ARBA00022692"/>
    </source>
</evidence>
<gene>
    <name evidence="7" type="ORF">ElyMa_006525800</name>
</gene>
<sequence length="327" mass="37001">MAIEHIFDQIGGFGRVQVLLILWVYSMKFMIAWSTMLLSFASFKNQYACVVDSVFNQSELEILDEAEVWSIAKRGFNNESLIDVCEVDGVSCQSFYFFGTKRTITSEWNLVCDLRWMKATITSIQFVGSVVGAIIGGQSGDYFGRKKTLYGSYLLHSIFNVIAAFSVSWQMFAVLRFLIGVTIGSVLVMIVPYSTEFFPIKWRHVIPPVPMWSFGVCAFAMAAWLLEDWADLHLACALLGIPGLLGYFYIPESPRWLATQGREEEAHAALTKMARFNGKQLPATARETIQRIALEEKKTGKGKDYSYLDLFKNRDSIKITVIAGFQW</sequence>
<dbReference type="InterPro" id="IPR005829">
    <property type="entry name" value="Sugar_transporter_CS"/>
</dbReference>
<keyword evidence="8" id="KW-1185">Reference proteome</keyword>
<organism evidence="7 8">
    <name type="scientific">Elysia marginata</name>
    <dbReference type="NCBI Taxonomy" id="1093978"/>
    <lineage>
        <taxon>Eukaryota</taxon>
        <taxon>Metazoa</taxon>
        <taxon>Spiralia</taxon>
        <taxon>Lophotrochozoa</taxon>
        <taxon>Mollusca</taxon>
        <taxon>Gastropoda</taxon>
        <taxon>Heterobranchia</taxon>
        <taxon>Euthyneura</taxon>
        <taxon>Panpulmonata</taxon>
        <taxon>Sacoglossa</taxon>
        <taxon>Placobranchoidea</taxon>
        <taxon>Plakobranchidae</taxon>
        <taxon>Elysia</taxon>
    </lineage>
</organism>
<evidence type="ECO:0000256" key="1">
    <source>
        <dbReference type="ARBA" id="ARBA00004141"/>
    </source>
</evidence>
<dbReference type="PROSITE" id="PS00217">
    <property type="entry name" value="SUGAR_TRANSPORT_2"/>
    <property type="match status" value="1"/>
</dbReference>
<feature type="transmembrane region" description="Helical" evidence="5">
    <location>
        <begin position="232"/>
        <end position="250"/>
    </location>
</feature>
<dbReference type="PANTHER" id="PTHR24064">
    <property type="entry name" value="SOLUTE CARRIER FAMILY 22 MEMBER"/>
    <property type="match status" value="1"/>
</dbReference>
<name>A0AAV4I5W4_9GAST</name>
<evidence type="ECO:0000259" key="6">
    <source>
        <dbReference type="PROSITE" id="PS50850"/>
    </source>
</evidence>
<protein>
    <submittedName>
        <fullName evidence="7">Solute carrier family 22 member 21</fullName>
    </submittedName>
</protein>
<dbReference type="GO" id="GO:0016020">
    <property type="term" value="C:membrane"/>
    <property type="evidence" value="ECO:0007669"/>
    <property type="project" value="UniProtKB-SubCell"/>
</dbReference>
<keyword evidence="4 5" id="KW-0472">Membrane</keyword>
<evidence type="ECO:0000313" key="7">
    <source>
        <dbReference type="EMBL" id="GFS05657.1"/>
    </source>
</evidence>
<dbReference type="Proteomes" id="UP000762676">
    <property type="component" value="Unassembled WGS sequence"/>
</dbReference>
<evidence type="ECO:0000313" key="8">
    <source>
        <dbReference type="Proteomes" id="UP000762676"/>
    </source>
</evidence>
<comment type="caution">
    <text evidence="7">The sequence shown here is derived from an EMBL/GenBank/DDBJ whole genome shotgun (WGS) entry which is preliminary data.</text>
</comment>
<dbReference type="Pfam" id="PF00083">
    <property type="entry name" value="Sugar_tr"/>
    <property type="match status" value="1"/>
</dbReference>
<evidence type="ECO:0000256" key="3">
    <source>
        <dbReference type="ARBA" id="ARBA00022989"/>
    </source>
</evidence>